<proteinExistence type="predicted"/>
<dbReference type="Pfam" id="PF01558">
    <property type="entry name" value="POR"/>
    <property type="match status" value="1"/>
</dbReference>
<dbReference type="InterPro" id="IPR019752">
    <property type="entry name" value="Pyrv/ketoisovalerate_OxRed_cat"/>
</dbReference>
<dbReference type="Proteomes" id="UP000233517">
    <property type="component" value="Unassembled WGS sequence"/>
</dbReference>
<name>A0A2N2E8R4_9BACT</name>
<dbReference type="PANTHER" id="PTHR43366">
    <property type="entry name" value="PYRUVATE SYNTHASE SUBUNIT PORC"/>
    <property type="match status" value="1"/>
</dbReference>
<organism evidence="3 4">
    <name type="scientific">Candidatus Falkowbacteria bacterium HGW-Falkowbacteria-1</name>
    <dbReference type="NCBI Taxonomy" id="2013768"/>
    <lineage>
        <taxon>Bacteria</taxon>
        <taxon>Candidatus Falkowiibacteriota</taxon>
    </lineage>
</organism>
<dbReference type="SUPFAM" id="SSF53323">
    <property type="entry name" value="Pyruvate-ferredoxin oxidoreductase, PFOR, domain III"/>
    <property type="match status" value="1"/>
</dbReference>
<dbReference type="GO" id="GO:0019164">
    <property type="term" value="F:pyruvate synthase activity"/>
    <property type="evidence" value="ECO:0007669"/>
    <property type="project" value="UniProtKB-EC"/>
</dbReference>
<dbReference type="InterPro" id="IPR051626">
    <property type="entry name" value="Oxidoreductase_gamma_subunit"/>
</dbReference>
<keyword evidence="3" id="KW-0670">Pyruvate</keyword>
<sequence length="190" mass="21129">MIEIRIHGRGGQGVVVASEILAIAFFKDGKESQAFPHFGVERSGAPIQSFVRVSEEKILTREHVYSPDILIIQDDSLIGKADVFFGLKESSKIFFNSKESVENIFLKIEKLKQLPVNFKKENILTVDATKIALEVFGKNIVNTAMLGALAKFPGLLKIDSAISAIEEKFFDKGKDVVEKNILVIKKVYNS</sequence>
<dbReference type="EC" id="1.2.7.1" evidence="3"/>
<dbReference type="PANTHER" id="PTHR43366:SF1">
    <property type="entry name" value="PYRUVATE SYNTHASE SUBUNIT PORC"/>
    <property type="match status" value="1"/>
</dbReference>
<dbReference type="EC" id="1.2.7.7" evidence="3"/>
<dbReference type="Gene3D" id="3.40.920.10">
    <property type="entry name" value="Pyruvate-ferredoxin oxidoreductase, PFOR, domain III"/>
    <property type="match status" value="1"/>
</dbReference>
<dbReference type="InterPro" id="IPR011894">
    <property type="entry name" value="PorC_KorC"/>
</dbReference>
<evidence type="ECO:0000259" key="2">
    <source>
        <dbReference type="Pfam" id="PF01558"/>
    </source>
</evidence>
<dbReference type="EMBL" id="PHAI01000003">
    <property type="protein sequence ID" value="PKM91098.1"/>
    <property type="molecule type" value="Genomic_DNA"/>
</dbReference>
<dbReference type="NCBIfam" id="TIGR02175">
    <property type="entry name" value="PorC_KorC"/>
    <property type="match status" value="1"/>
</dbReference>
<gene>
    <name evidence="3" type="ORF">CVU82_03515</name>
</gene>
<comment type="caution">
    <text evidence="3">The sequence shown here is derived from an EMBL/GenBank/DDBJ whole genome shotgun (WGS) entry which is preliminary data.</text>
</comment>
<dbReference type="AlphaFoldDB" id="A0A2N2E8R4"/>
<evidence type="ECO:0000313" key="4">
    <source>
        <dbReference type="Proteomes" id="UP000233517"/>
    </source>
</evidence>
<dbReference type="InterPro" id="IPR002869">
    <property type="entry name" value="Pyrv_flavodox_OxRed_cen"/>
</dbReference>
<feature type="domain" description="Pyruvate/ketoisovalerate oxidoreductase catalytic" evidence="2">
    <location>
        <begin position="10"/>
        <end position="188"/>
    </location>
</feature>
<protein>
    <submittedName>
        <fullName evidence="3">Pyruvate ferredoxin oxidoreductase</fullName>
        <ecNumber evidence="3">1.2.7.1</ecNumber>
        <ecNumber evidence="3">1.2.7.7</ecNumber>
    </submittedName>
</protein>
<reference evidence="3 4" key="1">
    <citation type="journal article" date="2017" name="ISME J.">
        <title>Potential for microbial H2 and metal transformations associated with novel bacteria and archaea in deep terrestrial subsurface sediments.</title>
        <authorList>
            <person name="Hernsdorf A.W."/>
            <person name="Amano Y."/>
            <person name="Miyakawa K."/>
            <person name="Ise K."/>
            <person name="Suzuki Y."/>
            <person name="Anantharaman K."/>
            <person name="Probst A."/>
            <person name="Burstein D."/>
            <person name="Thomas B.C."/>
            <person name="Banfield J.F."/>
        </authorList>
    </citation>
    <scope>NUCLEOTIDE SEQUENCE [LARGE SCALE GENOMIC DNA]</scope>
    <source>
        <strain evidence="3">HGW-Falkowbacteria-1</strain>
    </source>
</reference>
<evidence type="ECO:0000313" key="3">
    <source>
        <dbReference type="EMBL" id="PKM91098.1"/>
    </source>
</evidence>
<evidence type="ECO:0000256" key="1">
    <source>
        <dbReference type="ARBA" id="ARBA00023002"/>
    </source>
</evidence>
<keyword evidence="1 3" id="KW-0560">Oxidoreductase</keyword>
<dbReference type="GO" id="GO:0043807">
    <property type="term" value="F:3-methyl-2-oxobutanoate dehydrogenase (ferredoxin) activity"/>
    <property type="evidence" value="ECO:0007669"/>
    <property type="project" value="UniProtKB-EC"/>
</dbReference>
<accession>A0A2N2E8R4</accession>